<dbReference type="Proteomes" id="UP001165422">
    <property type="component" value="Unassembled WGS sequence"/>
</dbReference>
<dbReference type="SUPFAM" id="SSF53155">
    <property type="entry name" value="Methylated DNA-protein cysteine methyltransferase domain"/>
    <property type="match status" value="1"/>
</dbReference>
<dbReference type="EC" id="2.1.1.63" evidence="8"/>
<dbReference type="RefSeq" id="WP_179977499.1">
    <property type="nucleotide sequence ID" value="NZ_JAJJPB010000018.1"/>
</dbReference>
<comment type="similarity">
    <text evidence="8">Belongs to the MGMT family.</text>
</comment>
<dbReference type="InterPro" id="IPR036631">
    <property type="entry name" value="MGMT_N_sf"/>
</dbReference>
<feature type="active site" description="Nucleophile; methyl group acceptor" evidence="8">
    <location>
        <position position="124"/>
    </location>
</feature>
<dbReference type="Gene3D" id="3.30.160.70">
    <property type="entry name" value="Methylated DNA-protein cysteine methyltransferase domain"/>
    <property type="match status" value="1"/>
</dbReference>
<dbReference type="Pfam" id="PF02870">
    <property type="entry name" value="Methyltransf_1N"/>
    <property type="match status" value="1"/>
</dbReference>
<evidence type="ECO:0000259" key="10">
    <source>
        <dbReference type="Pfam" id="PF02870"/>
    </source>
</evidence>
<dbReference type="CDD" id="cd06445">
    <property type="entry name" value="ATase"/>
    <property type="match status" value="1"/>
</dbReference>
<evidence type="ECO:0000256" key="3">
    <source>
        <dbReference type="ARBA" id="ARBA00022603"/>
    </source>
</evidence>
<reference evidence="11" key="1">
    <citation type="submission" date="2021-11" db="EMBL/GenBank/DDBJ databases">
        <authorList>
            <person name="Qingchun L."/>
            <person name="Dong Z."/>
            <person name="Zongwei Q."/>
            <person name="Jia Z."/>
            <person name="Duotao L."/>
        </authorList>
    </citation>
    <scope>NUCLEOTIDE SEQUENCE</scope>
    <source>
        <strain evidence="11">WLY-B-L2</strain>
    </source>
</reference>
<keyword evidence="2 8" id="KW-0963">Cytoplasm</keyword>
<gene>
    <name evidence="11" type="ORF">LN736_13050</name>
</gene>
<evidence type="ECO:0000256" key="2">
    <source>
        <dbReference type="ARBA" id="ARBA00022490"/>
    </source>
</evidence>
<dbReference type="InterPro" id="IPR008332">
    <property type="entry name" value="MethylG_MeTrfase_N"/>
</dbReference>
<dbReference type="NCBIfam" id="TIGR00589">
    <property type="entry name" value="ogt"/>
    <property type="match status" value="1"/>
</dbReference>
<organism evidence="11 12">
    <name type="scientific">Clostridium aromativorans</name>
    <dbReference type="NCBI Taxonomy" id="2836848"/>
    <lineage>
        <taxon>Bacteria</taxon>
        <taxon>Bacillati</taxon>
        <taxon>Bacillota</taxon>
        <taxon>Clostridia</taxon>
        <taxon>Eubacteriales</taxon>
        <taxon>Clostridiaceae</taxon>
        <taxon>Clostridium</taxon>
    </lineage>
</organism>
<dbReference type="InterPro" id="IPR001497">
    <property type="entry name" value="MethylDNA_cys_MeTrfase_AS"/>
</dbReference>
<keyword evidence="12" id="KW-1185">Reference proteome</keyword>
<evidence type="ECO:0000256" key="5">
    <source>
        <dbReference type="ARBA" id="ARBA00022763"/>
    </source>
</evidence>
<comment type="caution">
    <text evidence="11">The sequence shown here is derived from an EMBL/GenBank/DDBJ whole genome shotgun (WGS) entry which is preliminary data.</text>
</comment>
<keyword evidence="6 8" id="KW-0234">DNA repair</keyword>
<dbReference type="InterPro" id="IPR014048">
    <property type="entry name" value="MethylDNA_cys_MeTrfase_DNA-bd"/>
</dbReference>
<dbReference type="PANTHER" id="PTHR10815">
    <property type="entry name" value="METHYLATED-DNA--PROTEIN-CYSTEINE METHYLTRANSFERASE"/>
    <property type="match status" value="1"/>
</dbReference>
<feature type="domain" description="Methylguanine DNA methyltransferase ribonuclease-like" evidence="10">
    <location>
        <begin position="6"/>
        <end position="69"/>
    </location>
</feature>
<dbReference type="HAMAP" id="MF_00772">
    <property type="entry name" value="OGT"/>
    <property type="match status" value="1"/>
</dbReference>
<dbReference type="EMBL" id="JAJJPB010000018">
    <property type="protein sequence ID" value="MCC9295788.1"/>
    <property type="molecule type" value="Genomic_DNA"/>
</dbReference>
<comment type="subcellular location">
    <subcellularLocation>
        <location evidence="8">Cytoplasm</location>
    </subcellularLocation>
</comment>
<dbReference type="InterPro" id="IPR036217">
    <property type="entry name" value="MethylDNA_cys_MeTrfase_DNAb"/>
</dbReference>
<evidence type="ECO:0000256" key="4">
    <source>
        <dbReference type="ARBA" id="ARBA00022679"/>
    </source>
</evidence>
<dbReference type="SUPFAM" id="SSF46767">
    <property type="entry name" value="Methylated DNA-protein cysteine methyltransferase, C-terminal domain"/>
    <property type="match status" value="1"/>
</dbReference>
<dbReference type="PANTHER" id="PTHR10815:SF5">
    <property type="entry name" value="METHYLATED-DNA--PROTEIN-CYSTEINE METHYLTRANSFERASE"/>
    <property type="match status" value="1"/>
</dbReference>
<accession>A0ABS8NAS6</accession>
<dbReference type="Gene3D" id="1.10.10.10">
    <property type="entry name" value="Winged helix-like DNA-binding domain superfamily/Winged helix DNA-binding domain"/>
    <property type="match status" value="1"/>
</dbReference>
<comment type="catalytic activity">
    <reaction evidence="7 8">
        <text>a 6-O-methyl-2'-deoxyguanosine in DNA + L-cysteinyl-[protein] = S-methyl-L-cysteinyl-[protein] + a 2'-deoxyguanosine in DNA</text>
        <dbReference type="Rhea" id="RHEA:24000"/>
        <dbReference type="Rhea" id="RHEA-COMP:10131"/>
        <dbReference type="Rhea" id="RHEA-COMP:10132"/>
        <dbReference type="Rhea" id="RHEA-COMP:11367"/>
        <dbReference type="Rhea" id="RHEA-COMP:11368"/>
        <dbReference type="ChEBI" id="CHEBI:29950"/>
        <dbReference type="ChEBI" id="CHEBI:82612"/>
        <dbReference type="ChEBI" id="CHEBI:85445"/>
        <dbReference type="ChEBI" id="CHEBI:85448"/>
        <dbReference type="EC" id="2.1.1.63"/>
    </reaction>
</comment>
<dbReference type="PROSITE" id="PS00374">
    <property type="entry name" value="MGMT"/>
    <property type="match status" value="1"/>
</dbReference>
<protein>
    <recommendedName>
        <fullName evidence="8">Methylated-DNA--protein-cysteine methyltransferase</fullName>
        <ecNumber evidence="8">2.1.1.63</ecNumber>
    </recommendedName>
    <alternativeName>
        <fullName evidence="8">6-O-methylguanine-DNA methyltransferase</fullName>
        <shortName evidence="8">MGMT</shortName>
    </alternativeName>
    <alternativeName>
        <fullName evidence="8">O-6-methylguanine-DNA-alkyltransferase</fullName>
    </alternativeName>
</protein>
<sequence length="157" mass="17777">MSNIFYYDIAIGRIGIAENKKAITNLYFENSFSEKYDIVEETPLLKKAYLELEEYFNGNRKLFDLPLAPTGTEFQKKVWKALEEIPYGETRSYKEIATYIGNEKACRAVGMANNRNPIPIFIPCHRVIGSNGDLTGYAGGLDLKKKLLKIENVNAAL</sequence>
<evidence type="ECO:0000256" key="8">
    <source>
        <dbReference type="HAMAP-Rule" id="MF_00772"/>
    </source>
</evidence>
<evidence type="ECO:0000259" key="9">
    <source>
        <dbReference type="Pfam" id="PF01035"/>
    </source>
</evidence>
<dbReference type="InterPro" id="IPR023546">
    <property type="entry name" value="MGMT"/>
</dbReference>
<evidence type="ECO:0000313" key="12">
    <source>
        <dbReference type="Proteomes" id="UP001165422"/>
    </source>
</evidence>
<evidence type="ECO:0000256" key="6">
    <source>
        <dbReference type="ARBA" id="ARBA00023204"/>
    </source>
</evidence>
<evidence type="ECO:0000313" key="11">
    <source>
        <dbReference type="EMBL" id="MCC9295788.1"/>
    </source>
</evidence>
<comment type="miscellaneous">
    <text evidence="8">This enzyme catalyzes only one turnover and therefore is not strictly catalytic. According to one definition, an enzyme is a biocatalyst that acts repeatedly and over many reaction cycles.</text>
</comment>
<keyword evidence="3 8" id="KW-0489">Methyltransferase</keyword>
<name>A0ABS8NAS6_9CLOT</name>
<evidence type="ECO:0000256" key="7">
    <source>
        <dbReference type="ARBA" id="ARBA00049348"/>
    </source>
</evidence>
<dbReference type="InterPro" id="IPR036388">
    <property type="entry name" value="WH-like_DNA-bd_sf"/>
</dbReference>
<dbReference type="GO" id="GO:0032259">
    <property type="term" value="P:methylation"/>
    <property type="evidence" value="ECO:0007669"/>
    <property type="project" value="UniProtKB-KW"/>
</dbReference>
<comment type="catalytic activity">
    <reaction evidence="1 8">
        <text>a 4-O-methyl-thymidine in DNA + L-cysteinyl-[protein] = a thymidine in DNA + S-methyl-L-cysteinyl-[protein]</text>
        <dbReference type="Rhea" id="RHEA:53428"/>
        <dbReference type="Rhea" id="RHEA-COMP:10131"/>
        <dbReference type="Rhea" id="RHEA-COMP:10132"/>
        <dbReference type="Rhea" id="RHEA-COMP:13555"/>
        <dbReference type="Rhea" id="RHEA-COMP:13556"/>
        <dbReference type="ChEBI" id="CHEBI:29950"/>
        <dbReference type="ChEBI" id="CHEBI:82612"/>
        <dbReference type="ChEBI" id="CHEBI:137386"/>
        <dbReference type="ChEBI" id="CHEBI:137387"/>
        <dbReference type="EC" id="2.1.1.63"/>
    </reaction>
</comment>
<feature type="domain" description="Methylated-DNA-[protein]-cysteine S-methyltransferase DNA binding" evidence="9">
    <location>
        <begin position="73"/>
        <end position="153"/>
    </location>
</feature>
<evidence type="ECO:0000256" key="1">
    <source>
        <dbReference type="ARBA" id="ARBA00001286"/>
    </source>
</evidence>
<dbReference type="Pfam" id="PF01035">
    <property type="entry name" value="DNA_binding_1"/>
    <property type="match status" value="1"/>
</dbReference>
<keyword evidence="5 8" id="KW-0227">DNA damage</keyword>
<dbReference type="GO" id="GO:0003908">
    <property type="term" value="F:methylated-DNA-[protein]-cysteine S-methyltransferase activity"/>
    <property type="evidence" value="ECO:0007669"/>
    <property type="project" value="UniProtKB-EC"/>
</dbReference>
<proteinExistence type="inferred from homology"/>
<comment type="function">
    <text evidence="8">Involved in the cellular defense against the biological effects of O6-methylguanine (O6-MeG) and O4-methylthymine (O4-MeT) in DNA. Repairs the methylated nucleobase in DNA by stoichiometrically transferring the methyl group to a cysteine residue in the enzyme. This is a suicide reaction: the enzyme is irreversibly inactivated.</text>
</comment>
<keyword evidence="4 8" id="KW-0808">Transferase</keyword>